<dbReference type="Proteomes" id="UP000320747">
    <property type="component" value="Unassembled WGS sequence"/>
</dbReference>
<evidence type="ECO:0000313" key="3">
    <source>
        <dbReference type="Proteomes" id="UP000320747"/>
    </source>
</evidence>
<name>A0ABY3E8L1_9CORY</name>
<evidence type="ECO:0000259" key="1">
    <source>
        <dbReference type="Pfam" id="PF04480"/>
    </source>
</evidence>
<feature type="domain" description="DUF559" evidence="1">
    <location>
        <begin position="227"/>
        <end position="298"/>
    </location>
</feature>
<reference evidence="2 3" key="1">
    <citation type="submission" date="2019-07" db="EMBL/GenBank/DDBJ databases">
        <title>Draft genome of Corynebacterium godavarianum and other related strains.</title>
        <authorList>
            <person name="Bernier A.-M."/>
            <person name="Bernard K."/>
        </authorList>
    </citation>
    <scope>NUCLEOTIDE SEQUENCE [LARGE SCALE GENOMIC DNA]</scope>
    <source>
        <strain evidence="2 3">LMG 29598</strain>
    </source>
</reference>
<dbReference type="Pfam" id="PF04480">
    <property type="entry name" value="DUF559"/>
    <property type="match status" value="1"/>
</dbReference>
<keyword evidence="3" id="KW-1185">Reference proteome</keyword>
<evidence type="ECO:0000313" key="2">
    <source>
        <dbReference type="EMBL" id="TSJ76297.1"/>
    </source>
</evidence>
<proteinExistence type="predicted"/>
<accession>A0ABY3E8L1</accession>
<sequence length="309" mass="35280">MDSGRKRELANKLMDRKREHDWLAYRRHPVAFHKVSTRFFISVTEWKELRYHEKRWLEAYSVGCTVPKAVLSGRSAARLLDIWVIATTPEPVELVAQRGKAPSRKQWPPGVVYRDRSPGNTAPRSFDRLRTTDPLTTVFEIALRHGFAEGLVAMDWLLREGIPRHRVEEHAARLGRIRGIETLRRVIAHAVDNSLSPYESYARALLLQAGIGDWQVNARIAVPPNLYMADLLRGRLIVEIDGAQKYDGTTFAPTDAAIREEREREKHLQNAGYVVVRVSPEQLLADAHAFLTAVTRMLDLTEMHLTRPA</sequence>
<comment type="caution">
    <text evidence="2">The sequence shown here is derived from an EMBL/GenBank/DDBJ whole genome shotgun (WGS) entry which is preliminary data.</text>
</comment>
<dbReference type="EMBL" id="VMHH01000001">
    <property type="protein sequence ID" value="TSJ76297.1"/>
    <property type="molecule type" value="Genomic_DNA"/>
</dbReference>
<protein>
    <submittedName>
        <fullName evidence="2">DUF559 domain-containing protein</fullName>
    </submittedName>
</protein>
<dbReference type="InterPro" id="IPR007569">
    <property type="entry name" value="DUF559"/>
</dbReference>
<organism evidence="2 3">
    <name type="scientific">Corynebacterium godavarianum</name>
    <dbReference type="NCBI Taxonomy" id="2054421"/>
    <lineage>
        <taxon>Bacteria</taxon>
        <taxon>Bacillati</taxon>
        <taxon>Actinomycetota</taxon>
        <taxon>Actinomycetes</taxon>
        <taxon>Mycobacteriales</taxon>
        <taxon>Corynebacteriaceae</taxon>
        <taxon>Corynebacterium</taxon>
    </lineage>
</organism>
<gene>
    <name evidence="2" type="ORF">FPH17_01520</name>
</gene>